<feature type="compositionally biased region" description="Gly residues" evidence="1">
    <location>
        <begin position="111"/>
        <end position="121"/>
    </location>
</feature>
<dbReference type="KEGG" id="mmc:Mmcs_1196"/>
<organism evidence="2">
    <name type="scientific">Mycobacterium sp. (strain MCS)</name>
    <dbReference type="NCBI Taxonomy" id="164756"/>
    <lineage>
        <taxon>Bacteria</taxon>
        <taxon>Bacillati</taxon>
        <taxon>Actinomycetota</taxon>
        <taxon>Actinomycetes</taxon>
        <taxon>Mycobacteriales</taxon>
        <taxon>Mycobacteriaceae</taxon>
        <taxon>Mycobacterium</taxon>
    </lineage>
</organism>
<feature type="compositionally biased region" description="Basic and acidic residues" evidence="1">
    <location>
        <begin position="101"/>
        <end position="110"/>
    </location>
</feature>
<feature type="region of interest" description="Disordered" evidence="1">
    <location>
        <begin position="77"/>
        <end position="121"/>
    </location>
</feature>
<proteinExistence type="predicted"/>
<accession>A0A5Q5BGG7</accession>
<protein>
    <submittedName>
        <fullName evidence="2">Uncharacterized protein</fullName>
    </submittedName>
</protein>
<name>A0A5Q5BGG7_MYCSS</name>
<sequence length="121" mass="12620" precursor="true">MRMKRGCAILGAGVVAFTPTYLFSGAPTATAECTESGGITMCQNEVRRADTGPAESDMWYPYPCEFDYLCDDGGSVFDYDSGDSRPPQPPGAPDIGLPGRPGDRPDRPDRPGGGGGIGGGR</sequence>
<dbReference type="AlphaFoldDB" id="A0A5Q5BGG7"/>
<gene>
    <name evidence="2" type="ordered locus">Mmcs_1196</name>
</gene>
<evidence type="ECO:0000256" key="1">
    <source>
        <dbReference type="SAM" id="MobiDB-lite"/>
    </source>
</evidence>
<dbReference type="EMBL" id="CP000384">
    <property type="protein sequence ID" value="ABG07308.1"/>
    <property type="molecule type" value="Genomic_DNA"/>
</dbReference>
<reference evidence="2" key="1">
    <citation type="submission" date="2006-06" db="EMBL/GenBank/DDBJ databases">
        <title>Complete sequence of chromosome of Mycobacterium sp. MCS.</title>
        <authorList>
            <consortium name="US DOE Joint Genome Institute"/>
            <person name="Copeland A."/>
            <person name="Lucas S."/>
            <person name="Lapidus A."/>
            <person name="Barry K."/>
            <person name="Detter J.C."/>
            <person name="Glavina del Rio T."/>
            <person name="Hammon N."/>
            <person name="Israni S."/>
            <person name="Dalin E."/>
            <person name="Tice H."/>
            <person name="Pitluck S."/>
            <person name="Martinez M."/>
            <person name="Schmutz J."/>
            <person name="Larimer F."/>
            <person name="Land M."/>
            <person name="Hauser L."/>
            <person name="Kyrpides N."/>
            <person name="Kim E."/>
            <person name="Miller C.D."/>
            <person name="Hughes J.E."/>
            <person name="Anderson A.J."/>
            <person name="Sims R.C."/>
            <person name="Richardson P."/>
        </authorList>
    </citation>
    <scope>NUCLEOTIDE SEQUENCE [LARGE SCALE GENOMIC DNA]</scope>
    <source>
        <strain evidence="2">MCS</strain>
    </source>
</reference>
<evidence type="ECO:0000313" key="2">
    <source>
        <dbReference type="EMBL" id="ABG07308.1"/>
    </source>
</evidence>